<sequence length="94" mass="9802">MADPMTQSAQISSSQGLADRQNSVAAKDSKMSDSFLSSSPVSLIQSPQVLSPALEDEKHCEGIHSTRCSKPSPGRGLSPGPWLLAAPPPLLMAS</sequence>
<feature type="compositionally biased region" description="Polar residues" evidence="1">
    <location>
        <begin position="1"/>
        <end position="24"/>
    </location>
</feature>
<feature type="compositionally biased region" description="Basic and acidic residues" evidence="1">
    <location>
        <begin position="55"/>
        <end position="64"/>
    </location>
</feature>
<proteinExistence type="predicted"/>
<evidence type="ECO:0000256" key="1">
    <source>
        <dbReference type="SAM" id="MobiDB-lite"/>
    </source>
</evidence>
<gene>
    <name evidence="2" type="ORF">J4Q44_G00379630</name>
</gene>
<accession>A0AAN8KIP5</accession>
<organism evidence="2 3">
    <name type="scientific">Coregonus suidteri</name>
    <dbReference type="NCBI Taxonomy" id="861788"/>
    <lineage>
        <taxon>Eukaryota</taxon>
        <taxon>Metazoa</taxon>
        <taxon>Chordata</taxon>
        <taxon>Craniata</taxon>
        <taxon>Vertebrata</taxon>
        <taxon>Euteleostomi</taxon>
        <taxon>Actinopterygii</taxon>
        <taxon>Neopterygii</taxon>
        <taxon>Teleostei</taxon>
        <taxon>Protacanthopterygii</taxon>
        <taxon>Salmoniformes</taxon>
        <taxon>Salmonidae</taxon>
        <taxon>Coregoninae</taxon>
        <taxon>Coregonus</taxon>
    </lineage>
</organism>
<protein>
    <submittedName>
        <fullName evidence="2">Uncharacterized protein</fullName>
    </submittedName>
</protein>
<keyword evidence="3" id="KW-1185">Reference proteome</keyword>
<name>A0AAN8KIP5_9TELE</name>
<feature type="region of interest" description="Disordered" evidence="1">
    <location>
        <begin position="53"/>
        <end position="84"/>
    </location>
</feature>
<evidence type="ECO:0000313" key="2">
    <source>
        <dbReference type="EMBL" id="KAK6292178.1"/>
    </source>
</evidence>
<evidence type="ECO:0000313" key="3">
    <source>
        <dbReference type="Proteomes" id="UP001356427"/>
    </source>
</evidence>
<feature type="compositionally biased region" description="Low complexity" evidence="1">
    <location>
        <begin position="32"/>
        <end position="41"/>
    </location>
</feature>
<reference evidence="2 3" key="1">
    <citation type="submission" date="2021-04" db="EMBL/GenBank/DDBJ databases">
        <authorList>
            <person name="De Guttry C."/>
            <person name="Zahm M."/>
            <person name="Klopp C."/>
            <person name="Cabau C."/>
            <person name="Louis A."/>
            <person name="Berthelot C."/>
            <person name="Parey E."/>
            <person name="Roest Crollius H."/>
            <person name="Montfort J."/>
            <person name="Robinson-Rechavi M."/>
            <person name="Bucao C."/>
            <person name="Bouchez O."/>
            <person name="Gislard M."/>
            <person name="Lluch J."/>
            <person name="Milhes M."/>
            <person name="Lampietro C."/>
            <person name="Lopez Roques C."/>
            <person name="Donnadieu C."/>
            <person name="Braasch I."/>
            <person name="Desvignes T."/>
            <person name="Postlethwait J."/>
            <person name="Bobe J."/>
            <person name="Wedekind C."/>
            <person name="Guiguen Y."/>
        </authorList>
    </citation>
    <scope>NUCLEOTIDE SEQUENCE [LARGE SCALE GENOMIC DNA]</scope>
    <source>
        <strain evidence="2">Cs_M1</strain>
        <tissue evidence="2">Blood</tissue>
    </source>
</reference>
<dbReference type="Proteomes" id="UP001356427">
    <property type="component" value="Unassembled WGS sequence"/>
</dbReference>
<dbReference type="EMBL" id="JAGTTL010000039">
    <property type="protein sequence ID" value="KAK6292178.1"/>
    <property type="molecule type" value="Genomic_DNA"/>
</dbReference>
<comment type="caution">
    <text evidence="2">The sequence shown here is derived from an EMBL/GenBank/DDBJ whole genome shotgun (WGS) entry which is preliminary data.</text>
</comment>
<feature type="region of interest" description="Disordered" evidence="1">
    <location>
        <begin position="1"/>
        <end position="41"/>
    </location>
</feature>
<dbReference type="AlphaFoldDB" id="A0AAN8KIP5"/>